<dbReference type="AlphaFoldDB" id="A0A6G7YTK5"/>
<sequence>MEERSVDVTGQAVGRKGGARSVTVNLLESPLAWLFARGHVTQAQFDAGERLRGDWERAQLAPRITMAWDTAPVSPGRGGASVGPDLTGSQLDAKRRFEGAIDAAGPGLGDILWRVVCAGDGMRDAESALGWPARAGKVVLGLALDRVATFYRIG</sequence>
<evidence type="ECO:0000313" key="3">
    <source>
        <dbReference type="Proteomes" id="UP000503222"/>
    </source>
</evidence>
<reference evidence="2 3" key="1">
    <citation type="submission" date="2020-03" db="EMBL/GenBank/DDBJ databases">
        <title>Sphingomonas sp. nov., isolated from fish.</title>
        <authorList>
            <person name="Hyun D.-W."/>
            <person name="Bae J.-W."/>
        </authorList>
    </citation>
    <scope>NUCLEOTIDE SEQUENCE [LARGE SCALE GENOMIC DNA]</scope>
    <source>
        <strain evidence="2 3">HDW15B</strain>
    </source>
</reference>
<protein>
    <recommendedName>
        <fullName evidence="1">DUF6456 domain-containing protein</fullName>
    </recommendedName>
</protein>
<keyword evidence="3" id="KW-1185">Reference proteome</keyword>
<evidence type="ECO:0000259" key="1">
    <source>
        <dbReference type="Pfam" id="PF20057"/>
    </source>
</evidence>
<dbReference type="InterPro" id="IPR045599">
    <property type="entry name" value="DUF6456"/>
</dbReference>
<feature type="domain" description="DUF6456" evidence="1">
    <location>
        <begin position="23"/>
        <end position="152"/>
    </location>
</feature>
<accession>A0A6G7YTK5</accession>
<gene>
    <name evidence="2" type="ORF">G7077_11260</name>
</gene>
<dbReference type="Proteomes" id="UP000503222">
    <property type="component" value="Chromosome"/>
</dbReference>
<evidence type="ECO:0000313" key="2">
    <source>
        <dbReference type="EMBL" id="QIK80076.1"/>
    </source>
</evidence>
<proteinExistence type="predicted"/>
<dbReference type="Pfam" id="PF20057">
    <property type="entry name" value="DUF6456"/>
    <property type="match status" value="1"/>
</dbReference>
<name>A0A6G7YTK5_9SPHN</name>
<dbReference type="EMBL" id="CP049869">
    <property type="protein sequence ID" value="QIK80076.1"/>
    <property type="molecule type" value="Genomic_DNA"/>
</dbReference>
<dbReference type="KEGG" id="spii:G7077_11260"/>
<organism evidence="2 3">
    <name type="scientific">Sphingomonas piscis</name>
    <dbReference type="NCBI Taxonomy" id="2714943"/>
    <lineage>
        <taxon>Bacteria</taxon>
        <taxon>Pseudomonadati</taxon>
        <taxon>Pseudomonadota</taxon>
        <taxon>Alphaproteobacteria</taxon>
        <taxon>Sphingomonadales</taxon>
        <taxon>Sphingomonadaceae</taxon>
        <taxon>Sphingomonas</taxon>
    </lineage>
</organism>